<dbReference type="EMBL" id="MK072147">
    <property type="protein sequence ID" value="AYV79478.1"/>
    <property type="molecule type" value="Genomic_DNA"/>
</dbReference>
<accession>A0A3G4ZX39</accession>
<dbReference type="SUPFAM" id="SSF48403">
    <property type="entry name" value="Ankyrin repeat"/>
    <property type="match status" value="1"/>
</dbReference>
<dbReference type="Gene3D" id="1.25.40.20">
    <property type="entry name" value="Ankyrin repeat-containing domain"/>
    <property type="match status" value="1"/>
</dbReference>
<sequence>MADANIHAGHFLEMIGFSNNTKCIRYINMYTDFHNILIIDWSMLMWTINYRRKKLIIEFIRKGVDVNHKSQYGASALTAACVYDDYEDIVIMLIKAGAYFVDIIDTHIYKHEKTKRYIREMYRQHIILVINSGDNAIAGSFKKTYVSGIIDMISEFII</sequence>
<name>A0A3G4ZX39_9VIRU</name>
<protein>
    <submittedName>
        <fullName evidence="1">Uncharacterized protein</fullName>
    </submittedName>
</protein>
<evidence type="ECO:0000313" key="1">
    <source>
        <dbReference type="EMBL" id="AYV79478.1"/>
    </source>
</evidence>
<reference evidence="1" key="1">
    <citation type="submission" date="2018-10" db="EMBL/GenBank/DDBJ databases">
        <title>Hidden diversity of soil giant viruses.</title>
        <authorList>
            <person name="Schulz F."/>
            <person name="Alteio L."/>
            <person name="Goudeau D."/>
            <person name="Ryan E.M."/>
            <person name="Malmstrom R.R."/>
            <person name="Blanchard J."/>
            <person name="Woyke T."/>
        </authorList>
    </citation>
    <scope>NUCLEOTIDE SEQUENCE</scope>
    <source>
        <strain evidence="1">FNV1</strain>
    </source>
</reference>
<proteinExistence type="predicted"/>
<organism evidence="1">
    <name type="scientific">Faunusvirus sp</name>
    <dbReference type="NCBI Taxonomy" id="2487766"/>
    <lineage>
        <taxon>Viruses</taxon>
        <taxon>Varidnaviria</taxon>
        <taxon>Bamfordvirae</taxon>
        <taxon>Nucleocytoviricota</taxon>
        <taxon>Megaviricetes</taxon>
        <taxon>Imitervirales</taxon>
        <taxon>Mimiviridae</taxon>
    </lineage>
</organism>
<gene>
    <name evidence="1" type="ORF">Faunusvirus16_12</name>
</gene>
<dbReference type="InterPro" id="IPR036770">
    <property type="entry name" value="Ankyrin_rpt-contain_sf"/>
</dbReference>